<dbReference type="InterPro" id="IPR036259">
    <property type="entry name" value="MFS_trans_sf"/>
</dbReference>
<dbReference type="InterPro" id="IPR051788">
    <property type="entry name" value="MFS_Transporter"/>
</dbReference>
<dbReference type="CDD" id="cd17393">
    <property type="entry name" value="MFS_MosC_like"/>
    <property type="match status" value="1"/>
</dbReference>
<feature type="transmembrane region" description="Helical" evidence="5">
    <location>
        <begin position="52"/>
        <end position="72"/>
    </location>
</feature>
<dbReference type="Gene3D" id="1.20.1250.20">
    <property type="entry name" value="MFS general substrate transporter like domains"/>
    <property type="match status" value="2"/>
</dbReference>
<feature type="transmembrane region" description="Helical" evidence="5">
    <location>
        <begin position="285"/>
        <end position="303"/>
    </location>
</feature>
<feature type="transmembrane region" description="Helical" evidence="5">
    <location>
        <begin position="213"/>
        <end position="232"/>
    </location>
</feature>
<feature type="transmembrane region" description="Helical" evidence="5">
    <location>
        <begin position="170"/>
        <end position="192"/>
    </location>
</feature>
<evidence type="ECO:0000256" key="5">
    <source>
        <dbReference type="SAM" id="Phobius"/>
    </source>
</evidence>
<dbReference type="InterPro" id="IPR020846">
    <property type="entry name" value="MFS_dom"/>
</dbReference>
<sequence length="401" mass="41116">MTRQPHTLGPMVATPSRARLGISLQFFTNGSLLGTLLPHYPQIKDAFELSNAVFGLLVVAFAVGSLLTAAFAGKVVRRFGAMSTATVLTLVLAAALAVAASSPWLWLLFLGLFLAGCCDPVLDAGQNVHGLRVEQVLGRSVINSLHATWSLGAVTGGLVGAWTVGLGLHVGPVMVVSGLVWSGVAVLAWWLARLPEVEERPAAGRQHPRPTRVRALLLVAPVAVLAVAGTLVEEVGNSWATLYARDVTGAAPGVAGLAYVTAYAAQFVGRITGDRLTDRFGRGEVAVAGGVLIAAGGLVVMVAPTVLVVLGGFALLGLGCATLVPAAFAAAHELPGLAYGTGVALVGWLMRGGFVLTSPVLGVVADRWGLRAGMALPLLAGLVAVAVALRLRRPASVPEPA</sequence>
<proteinExistence type="predicted"/>
<dbReference type="Proteomes" id="UP000253790">
    <property type="component" value="Chromosome"/>
</dbReference>
<feature type="transmembrane region" description="Helical" evidence="5">
    <location>
        <begin position="20"/>
        <end position="40"/>
    </location>
</feature>
<evidence type="ECO:0000313" key="7">
    <source>
        <dbReference type="EMBL" id="AXH97421.1"/>
    </source>
</evidence>
<reference evidence="7 8" key="1">
    <citation type="submission" date="2018-07" db="EMBL/GenBank/DDBJ databases">
        <title>Complete genome sequencing of Ornithinimicrobium sp. AMA3305.</title>
        <authorList>
            <person name="Bae J.-W."/>
        </authorList>
    </citation>
    <scope>NUCLEOTIDE SEQUENCE [LARGE SCALE GENOMIC DNA]</scope>
    <source>
        <strain evidence="7 8">AMA3305</strain>
    </source>
</reference>
<evidence type="ECO:0000256" key="3">
    <source>
        <dbReference type="ARBA" id="ARBA00022989"/>
    </source>
</evidence>
<keyword evidence="2 5" id="KW-0812">Transmembrane</keyword>
<feature type="transmembrane region" description="Helical" evidence="5">
    <location>
        <begin position="368"/>
        <end position="389"/>
    </location>
</feature>
<dbReference type="EMBL" id="CP031229">
    <property type="protein sequence ID" value="AXH97421.1"/>
    <property type="molecule type" value="Genomic_DNA"/>
</dbReference>
<dbReference type="PANTHER" id="PTHR23514">
    <property type="entry name" value="BYPASS OF STOP CODON PROTEIN 6"/>
    <property type="match status" value="1"/>
</dbReference>
<accession>A0A345NQW3</accession>
<dbReference type="SUPFAM" id="SSF103473">
    <property type="entry name" value="MFS general substrate transporter"/>
    <property type="match status" value="1"/>
</dbReference>
<evidence type="ECO:0000256" key="4">
    <source>
        <dbReference type="ARBA" id="ARBA00023136"/>
    </source>
</evidence>
<dbReference type="GO" id="GO:0022857">
    <property type="term" value="F:transmembrane transporter activity"/>
    <property type="evidence" value="ECO:0007669"/>
    <property type="project" value="InterPro"/>
</dbReference>
<feature type="transmembrane region" description="Helical" evidence="5">
    <location>
        <begin position="252"/>
        <end position="273"/>
    </location>
</feature>
<evidence type="ECO:0000313" key="8">
    <source>
        <dbReference type="Proteomes" id="UP000253790"/>
    </source>
</evidence>
<dbReference type="GO" id="GO:0005886">
    <property type="term" value="C:plasma membrane"/>
    <property type="evidence" value="ECO:0007669"/>
    <property type="project" value="UniProtKB-SubCell"/>
</dbReference>
<feature type="transmembrane region" description="Helical" evidence="5">
    <location>
        <begin position="309"/>
        <end position="330"/>
    </location>
</feature>
<protein>
    <submittedName>
        <fullName evidence="7">MFS transporter</fullName>
    </submittedName>
</protein>
<keyword evidence="4 5" id="KW-0472">Membrane</keyword>
<feature type="transmembrane region" description="Helical" evidence="5">
    <location>
        <begin position="337"/>
        <end position="356"/>
    </location>
</feature>
<evidence type="ECO:0000259" key="6">
    <source>
        <dbReference type="PROSITE" id="PS50850"/>
    </source>
</evidence>
<evidence type="ECO:0000256" key="2">
    <source>
        <dbReference type="ARBA" id="ARBA00022692"/>
    </source>
</evidence>
<dbReference type="InterPro" id="IPR011701">
    <property type="entry name" value="MFS"/>
</dbReference>
<gene>
    <name evidence="7" type="ORF">DV701_16055</name>
</gene>
<dbReference type="PANTHER" id="PTHR23514:SF13">
    <property type="entry name" value="INNER MEMBRANE PROTEIN YBJJ"/>
    <property type="match status" value="1"/>
</dbReference>
<evidence type="ECO:0000256" key="1">
    <source>
        <dbReference type="ARBA" id="ARBA00004651"/>
    </source>
</evidence>
<feature type="domain" description="Major facilitator superfamily (MFS) profile" evidence="6">
    <location>
        <begin position="18"/>
        <end position="398"/>
    </location>
</feature>
<name>A0A345NQW3_9MICO</name>
<dbReference type="PROSITE" id="PS50850">
    <property type="entry name" value="MFS"/>
    <property type="match status" value="1"/>
</dbReference>
<dbReference type="Pfam" id="PF07690">
    <property type="entry name" value="MFS_1"/>
    <property type="match status" value="1"/>
</dbReference>
<organism evidence="7 8">
    <name type="scientific">Ornithinimicrobium avium</name>
    <dbReference type="NCBI Taxonomy" id="2283195"/>
    <lineage>
        <taxon>Bacteria</taxon>
        <taxon>Bacillati</taxon>
        <taxon>Actinomycetota</taxon>
        <taxon>Actinomycetes</taxon>
        <taxon>Micrococcales</taxon>
        <taxon>Ornithinimicrobiaceae</taxon>
        <taxon>Ornithinimicrobium</taxon>
    </lineage>
</organism>
<dbReference type="AlphaFoldDB" id="A0A345NQW3"/>
<keyword evidence="3 5" id="KW-1133">Transmembrane helix</keyword>
<dbReference type="OrthoDB" id="151222at2"/>
<keyword evidence="8" id="KW-1185">Reference proteome</keyword>
<dbReference type="KEGG" id="orn:DV701_16055"/>
<comment type="subcellular location">
    <subcellularLocation>
        <location evidence="1">Cell membrane</location>
        <topology evidence="1">Multi-pass membrane protein</topology>
    </subcellularLocation>
</comment>